<keyword evidence="2" id="KW-0540">Nuclease</keyword>
<organism evidence="2 3">
    <name type="scientific">Delftia acidovorans</name>
    <name type="common">Pseudomonas acidovorans</name>
    <name type="synonym">Comamonas acidovorans</name>
    <dbReference type="NCBI Taxonomy" id="80866"/>
    <lineage>
        <taxon>Bacteria</taxon>
        <taxon>Pseudomonadati</taxon>
        <taxon>Pseudomonadota</taxon>
        <taxon>Betaproteobacteria</taxon>
        <taxon>Burkholderiales</taxon>
        <taxon>Comamonadaceae</taxon>
        <taxon>Delftia</taxon>
    </lineage>
</organism>
<evidence type="ECO:0000313" key="3">
    <source>
        <dbReference type="Proteomes" id="UP000594778"/>
    </source>
</evidence>
<accession>A0A7T2S5Y9</accession>
<reference evidence="2 3" key="1">
    <citation type="submission" date="2020-12" db="EMBL/GenBank/DDBJ databases">
        <title>FDA dAtabase for Regulatory Grade micrObial Sequences (FDA-ARGOS): Supporting development and validation of Infectious Disease Dx tests.</title>
        <authorList>
            <person name="Sproer C."/>
            <person name="Gronow S."/>
            <person name="Severitt S."/>
            <person name="Schroder I."/>
            <person name="Tallon L."/>
            <person name="Sadzewicz L."/>
            <person name="Zhao X."/>
            <person name="Boylan J."/>
            <person name="Ott S."/>
            <person name="Bowen H."/>
            <person name="Vavikolanu K."/>
            <person name="Mehta A."/>
            <person name="Aluvathingal J."/>
            <person name="Nadendla S."/>
            <person name="Lowell S."/>
            <person name="Myers T."/>
            <person name="Yan Y."/>
            <person name="Sichtig H."/>
        </authorList>
    </citation>
    <scope>NUCLEOTIDE SEQUENCE [LARGE SCALE GENOMIC DNA]</scope>
    <source>
        <strain evidence="2 3">FDAARGOS_909</strain>
    </source>
</reference>
<dbReference type="GO" id="GO:0004519">
    <property type="term" value="F:endonuclease activity"/>
    <property type="evidence" value="ECO:0007669"/>
    <property type="project" value="UniProtKB-KW"/>
</dbReference>
<proteinExistence type="predicted"/>
<dbReference type="GO" id="GO:0008270">
    <property type="term" value="F:zinc ion binding"/>
    <property type="evidence" value="ECO:0007669"/>
    <property type="project" value="InterPro"/>
</dbReference>
<sequence>MKNLRKLRTRAFWSQHCCCFYCGLPMWDSTFHGRFLSDYKLPKSLLPHVRCTAEHLIAKQEGGPDSEKNIVAACHWCNSKRHAYRSHSAPDPEKYRAEVQRAMARRLWHPAARWLMSAVQTSRERLMATPLTPR</sequence>
<feature type="domain" description="HNH" evidence="1">
    <location>
        <begin position="49"/>
        <end position="83"/>
    </location>
</feature>
<dbReference type="Gene3D" id="1.10.30.50">
    <property type="match status" value="1"/>
</dbReference>
<dbReference type="InterPro" id="IPR002711">
    <property type="entry name" value="HNH"/>
</dbReference>
<keyword evidence="2" id="KW-0255">Endonuclease</keyword>
<dbReference type="GO" id="GO:0003676">
    <property type="term" value="F:nucleic acid binding"/>
    <property type="evidence" value="ECO:0007669"/>
    <property type="project" value="InterPro"/>
</dbReference>
<gene>
    <name evidence="2" type="ORF">I6G66_05835</name>
</gene>
<keyword evidence="2" id="KW-0378">Hydrolase</keyword>
<dbReference type="RefSeq" id="WP_197956413.1">
    <property type="nucleotide sequence ID" value="NZ_CP065668.1"/>
</dbReference>
<dbReference type="Pfam" id="PF01844">
    <property type="entry name" value="HNH"/>
    <property type="match status" value="1"/>
</dbReference>
<dbReference type="Proteomes" id="UP000594778">
    <property type="component" value="Chromosome"/>
</dbReference>
<dbReference type="AlphaFoldDB" id="A0A7T2S5Y9"/>
<name>A0A7T2S5Y9_DELAC</name>
<dbReference type="EMBL" id="CP065668">
    <property type="protein sequence ID" value="QPS09543.1"/>
    <property type="molecule type" value="Genomic_DNA"/>
</dbReference>
<protein>
    <submittedName>
        <fullName evidence="2">HNH endonuclease</fullName>
    </submittedName>
</protein>
<evidence type="ECO:0000259" key="1">
    <source>
        <dbReference type="Pfam" id="PF01844"/>
    </source>
</evidence>
<evidence type="ECO:0000313" key="2">
    <source>
        <dbReference type="EMBL" id="QPS09543.1"/>
    </source>
</evidence>